<protein>
    <submittedName>
        <fullName evidence="7">ATP-dependent exonuclease SbcCD, C subunit-like protein</fullName>
    </submittedName>
</protein>
<keyword evidence="7" id="KW-0378">Hydrolase</keyword>
<dbReference type="GO" id="GO:0005923">
    <property type="term" value="C:bicellular tight junction"/>
    <property type="evidence" value="ECO:0007669"/>
    <property type="project" value="TreeGrafter"/>
</dbReference>
<feature type="coiled-coil region" evidence="5">
    <location>
        <begin position="448"/>
        <end position="493"/>
    </location>
</feature>
<accession>A0AAJ0U6U2</accession>
<feature type="coiled-coil region" evidence="5">
    <location>
        <begin position="673"/>
        <end position="797"/>
    </location>
</feature>
<reference evidence="7" key="1">
    <citation type="submission" date="2017-08" db="EMBL/GenBank/DDBJ databases">
        <authorList>
            <person name="Imhoff J.F."/>
            <person name="Rahn T."/>
            <person name="Kuenzel S."/>
            <person name="Neulinger S.C."/>
        </authorList>
    </citation>
    <scope>NUCLEOTIDE SEQUENCE</scope>
    <source>
        <strain evidence="7">DSM 11080</strain>
    </source>
</reference>
<keyword evidence="7" id="KW-0540">Nuclease</keyword>
<dbReference type="GO" id="GO:0004527">
    <property type="term" value="F:exonuclease activity"/>
    <property type="evidence" value="ECO:0007669"/>
    <property type="project" value="UniProtKB-KW"/>
</dbReference>
<evidence type="ECO:0000256" key="1">
    <source>
        <dbReference type="ARBA" id="ARBA00004496"/>
    </source>
</evidence>
<sequence>MNRPVASEQHAPERRSPEQRPPEHQSPEHGPSEQLAQASLPLEPTQAPLLDFAASEAQAGFRLQRIELLNWGTFDGQVWSLSLNGANTLLTGDIGSGKSTLVDAVTTLLVPAQKITYNKAAGAETRERSLRSYVLGYYKSERAEGGSAARAVALRDHHSYSVILGQFHNAGYDQPVTLAQVFWHKDTQGQPVRFYIVADRRLSIRADFADFGNDLTQLRKRLRRTQGVELFDAFPPYGAAFRRRFGIDAEQAMDLFNQTVSMKSVGNLTDFVRAHMLEPFPVEQRIEALIGHFDDLHRAHEAVLKAKAQVAALQPLVADADRHAETSQRAEELRACREALRPWFAELKGGLLQQRIQDYAQQIARLAERIRQLDAERQGHQARRDQLKQAIRDQGGDRIEQLKAEIARKGIERDERHRRATQYAELAAALGLDPAADADGFQRNQRALAEARQTATEQQDAVQNALTEQHVTLHGLREEHRALSEELDSLRRRRSNLPARVLTVRDRLCAELGLEETALPFAGELIQVREEEADWEGAAERLLHNFALSLLVPEDHYGTVADWVDQTHLGGRLVYFRVRSRRPIDPAGLHPDALFRKLAIKPDSAFYPWLEAELAHRAEHACCDTLEQFRREKQALTRQGQIKTGGERHEKDDRHRIDDRSRFVLGWSNAAKIAALEKRARDLEQRIQTVAETISAHQQQQRALQERLEQLGRLEMFRDYRELAWQPLSSEIEALERERQALEAASDQLRILERQLSDLETALQQTEQNLDAAKGERVKLQDRCEQLQAQLAETRALLEATPAEARARWFPRLADLRDEALGAHRLTLESCDNKQTQMREWLQARLDAEEKRLRSLAERIIQAMQAYCQEYPLETQEVDVSVAAADEYRAMLAQLQQDDLPHFEDRFKQLLNENTIREVAGFQAQLHREREGIRARIETINRSLYAIDYNPGRYIQLLSEPSTDADVRDFQRELRACTEDVTTGGATGGGGDQYTEAKFLQVKQIVERFRGREGTTEADRRWTRRVTDVRNWFSFSASERWREDDTEHEHYSDSGGKSGGQKEKLAYTVLAASLAYQFGLEWGERRSRSFRFVVIDEAFGRGSDESAQYGLALFQRLNLQLLVITPLQKIHIIEPYVASVGFVHSPDGRQSMLRNLTIEEYRAEKAARRAQG</sequence>
<keyword evidence="3" id="KW-0518">Myosin</keyword>
<evidence type="ECO:0000256" key="6">
    <source>
        <dbReference type="SAM" id="MobiDB-lite"/>
    </source>
</evidence>
<keyword evidence="8" id="KW-1185">Reference proteome</keyword>
<dbReference type="PANTHER" id="PTHR46349:SF6">
    <property type="entry name" value="MYOSIN-6-LIKE"/>
    <property type="match status" value="1"/>
</dbReference>
<organism evidence="7 8">
    <name type="scientific">Halochromatium glycolicum</name>
    <dbReference type="NCBI Taxonomy" id="85075"/>
    <lineage>
        <taxon>Bacteria</taxon>
        <taxon>Pseudomonadati</taxon>
        <taxon>Pseudomonadota</taxon>
        <taxon>Gammaproteobacteria</taxon>
        <taxon>Chromatiales</taxon>
        <taxon>Chromatiaceae</taxon>
        <taxon>Halochromatium</taxon>
    </lineage>
</organism>
<evidence type="ECO:0000313" key="8">
    <source>
        <dbReference type="Proteomes" id="UP001296776"/>
    </source>
</evidence>
<dbReference type="AlphaFoldDB" id="A0AAJ0U6U2"/>
<gene>
    <name evidence="7" type="ORF">CKO40_18025</name>
</gene>
<dbReference type="SUPFAM" id="SSF52540">
    <property type="entry name" value="P-loop containing nucleoside triphosphate hydrolases"/>
    <property type="match status" value="1"/>
</dbReference>
<feature type="compositionally biased region" description="Basic and acidic residues" evidence="6">
    <location>
        <begin position="10"/>
        <end position="31"/>
    </location>
</feature>
<dbReference type="PANTHER" id="PTHR46349">
    <property type="entry name" value="CINGULIN-LIKE PROTEIN 1-RELATED"/>
    <property type="match status" value="1"/>
</dbReference>
<name>A0AAJ0U6U2_9GAMM</name>
<comment type="caution">
    <text evidence="7">The sequence shown here is derived from an EMBL/GenBank/DDBJ whole genome shotgun (WGS) entry which is preliminary data.</text>
</comment>
<evidence type="ECO:0000256" key="4">
    <source>
        <dbReference type="ARBA" id="ARBA00023175"/>
    </source>
</evidence>
<dbReference type="RefSeq" id="WP_200347846.1">
    <property type="nucleotide sequence ID" value="NZ_NRSJ01000041.1"/>
</dbReference>
<proteinExistence type="predicted"/>
<dbReference type="Pfam" id="PF13555">
    <property type="entry name" value="AAA_29"/>
    <property type="match status" value="1"/>
</dbReference>
<feature type="region of interest" description="Disordered" evidence="6">
    <location>
        <begin position="1"/>
        <end position="36"/>
    </location>
</feature>
<evidence type="ECO:0000256" key="2">
    <source>
        <dbReference type="ARBA" id="ARBA00022490"/>
    </source>
</evidence>
<keyword evidence="7" id="KW-0269">Exonuclease</keyword>
<evidence type="ECO:0000256" key="5">
    <source>
        <dbReference type="SAM" id="Coils"/>
    </source>
</evidence>
<keyword evidence="4" id="KW-0505">Motor protein</keyword>
<evidence type="ECO:0000256" key="3">
    <source>
        <dbReference type="ARBA" id="ARBA00023123"/>
    </source>
</evidence>
<dbReference type="EMBL" id="NRSJ01000041">
    <property type="protein sequence ID" value="MBK1706395.1"/>
    <property type="molecule type" value="Genomic_DNA"/>
</dbReference>
<feature type="coiled-coil region" evidence="5">
    <location>
        <begin position="356"/>
        <end position="390"/>
    </location>
</feature>
<dbReference type="CDD" id="cd00267">
    <property type="entry name" value="ABC_ATPase"/>
    <property type="match status" value="1"/>
</dbReference>
<feature type="coiled-coil region" evidence="5">
    <location>
        <begin position="839"/>
        <end position="866"/>
    </location>
</feature>
<dbReference type="InterPro" id="IPR027417">
    <property type="entry name" value="P-loop_NTPase"/>
</dbReference>
<dbReference type="Proteomes" id="UP001296776">
    <property type="component" value="Unassembled WGS sequence"/>
</dbReference>
<reference evidence="7" key="2">
    <citation type="journal article" date="2020" name="Microorganisms">
        <title>Osmotic Adaptation and Compatible Solute Biosynthesis of Phototrophic Bacteria as Revealed from Genome Analyses.</title>
        <authorList>
            <person name="Imhoff J.F."/>
            <person name="Rahn T."/>
            <person name="Kunzel S."/>
            <person name="Keller A."/>
            <person name="Neulinger S.C."/>
        </authorList>
    </citation>
    <scope>NUCLEOTIDE SEQUENCE</scope>
    <source>
        <strain evidence="7">DSM 11080</strain>
    </source>
</reference>
<comment type="subcellular location">
    <subcellularLocation>
        <location evidence="1">Cytoplasm</location>
    </subcellularLocation>
</comment>
<keyword evidence="5" id="KW-0175">Coiled coil</keyword>
<keyword evidence="2" id="KW-0963">Cytoplasm</keyword>
<dbReference type="Gene3D" id="3.40.50.300">
    <property type="entry name" value="P-loop containing nucleotide triphosphate hydrolases"/>
    <property type="match status" value="1"/>
</dbReference>
<dbReference type="Gene3D" id="1.10.287.1490">
    <property type="match status" value="1"/>
</dbReference>
<dbReference type="Pfam" id="PF13558">
    <property type="entry name" value="SbcC_Walker_B"/>
    <property type="match status" value="1"/>
</dbReference>
<evidence type="ECO:0000313" key="7">
    <source>
        <dbReference type="EMBL" id="MBK1706395.1"/>
    </source>
</evidence>